<dbReference type="Proteomes" id="UP000464178">
    <property type="component" value="Chromosome"/>
</dbReference>
<organism evidence="3 4">
    <name type="scientific">Gemmata massiliana</name>
    <dbReference type="NCBI Taxonomy" id="1210884"/>
    <lineage>
        <taxon>Bacteria</taxon>
        <taxon>Pseudomonadati</taxon>
        <taxon>Planctomycetota</taxon>
        <taxon>Planctomycetia</taxon>
        <taxon>Gemmatales</taxon>
        <taxon>Gemmataceae</taxon>
        <taxon>Gemmata</taxon>
    </lineage>
</organism>
<keyword evidence="4" id="KW-1185">Reference proteome</keyword>
<evidence type="ECO:0000313" key="4">
    <source>
        <dbReference type="Proteomes" id="UP000464178"/>
    </source>
</evidence>
<dbReference type="AlphaFoldDB" id="A0A6P2DE86"/>
<sequence length="373" mass="39460">MPSADVLDFEKLLAPIPGEKPTGADLRVNAGPTSLYYQVKDGRSAARAAERRIEGGQDESPPDWKPVVTAATKALGETTKDLELVAYLIEGLCRTQGVAGIRDGFKLARGLAENFWDGLLPTPDEDGLATTLGPLAGLNGDDAEGTLIAPINRIAITDSASFGKLTTAVYLQAVAVAKIVDPEARERRIAAGSPSMEMVQKAVDETPAPFYRTLIEDLAAALEEFAKLNAVLDEKGGRFAPPSSAIRNGIEGVLAAINDVARGKLAVTATTAAPPSDAPSGTDAGGQPSTGGDSGAGGERLPTVRTRDDALNAILQLSDYFRRTEPHSMVPYALEQAVRWARMPLPELMTELIDDDSARRALFKQVGIRNTDS</sequence>
<gene>
    <name evidence="3" type="ORF">SOIL9_82740</name>
</gene>
<evidence type="ECO:0000256" key="1">
    <source>
        <dbReference type="SAM" id="MobiDB-lite"/>
    </source>
</evidence>
<dbReference type="RefSeq" id="WP_162672093.1">
    <property type="nucleotide sequence ID" value="NZ_LR593886.1"/>
</dbReference>
<accession>A0A6P2DE86</accession>
<feature type="compositionally biased region" description="Low complexity" evidence="1">
    <location>
        <begin position="268"/>
        <end position="282"/>
    </location>
</feature>
<dbReference type="Pfam" id="PF06812">
    <property type="entry name" value="ImpA_N"/>
    <property type="match status" value="1"/>
</dbReference>
<dbReference type="InterPro" id="IPR010657">
    <property type="entry name" value="ImpA_N"/>
</dbReference>
<reference evidence="3 4" key="1">
    <citation type="submission" date="2019-05" db="EMBL/GenBank/DDBJ databases">
        <authorList>
            <consortium name="Science for Life Laboratories"/>
        </authorList>
    </citation>
    <scope>NUCLEOTIDE SEQUENCE [LARGE SCALE GENOMIC DNA]</scope>
    <source>
        <strain evidence="3">Soil9</strain>
    </source>
</reference>
<feature type="compositionally biased region" description="Gly residues" evidence="1">
    <location>
        <begin position="288"/>
        <end position="298"/>
    </location>
</feature>
<dbReference type="PANTHER" id="PTHR37951">
    <property type="entry name" value="CYTOPLASMIC PROTEIN-RELATED"/>
    <property type="match status" value="1"/>
</dbReference>
<name>A0A6P2DE86_9BACT</name>
<dbReference type="KEGG" id="gms:SOIL9_82740"/>
<dbReference type="NCBIfam" id="TIGR03363">
    <property type="entry name" value="VI_chp_8"/>
    <property type="match status" value="1"/>
</dbReference>
<dbReference type="PANTHER" id="PTHR37951:SF1">
    <property type="entry name" value="TYPE VI SECRETION SYSTEM COMPONENT TSSA1"/>
    <property type="match status" value="1"/>
</dbReference>
<evidence type="ECO:0000259" key="2">
    <source>
        <dbReference type="Pfam" id="PF06812"/>
    </source>
</evidence>
<feature type="region of interest" description="Disordered" evidence="1">
    <location>
        <begin position="268"/>
        <end position="302"/>
    </location>
</feature>
<evidence type="ECO:0000313" key="3">
    <source>
        <dbReference type="EMBL" id="VTS00169.1"/>
    </source>
</evidence>
<protein>
    <recommendedName>
        <fullName evidence="2">ImpA N-terminal domain-containing protein</fullName>
    </recommendedName>
</protein>
<proteinExistence type="predicted"/>
<dbReference type="InterPro" id="IPR017740">
    <property type="entry name" value="TssA-like"/>
</dbReference>
<dbReference type="EMBL" id="LR593886">
    <property type="protein sequence ID" value="VTS00169.1"/>
    <property type="molecule type" value="Genomic_DNA"/>
</dbReference>
<feature type="domain" description="ImpA N-terminal" evidence="2">
    <location>
        <begin position="13"/>
        <end position="139"/>
    </location>
</feature>